<dbReference type="OrthoDB" id="156358at2"/>
<comment type="caution">
    <text evidence="3">The sequence shown here is derived from an EMBL/GenBank/DDBJ whole genome shotgun (WGS) entry which is preliminary data.</text>
</comment>
<dbReference type="InterPro" id="IPR046642">
    <property type="entry name" value="DUF6754"/>
</dbReference>
<dbReference type="RefSeq" id="WP_066789529.1">
    <property type="nucleotide sequence ID" value="NZ_LWQS01000070.1"/>
</dbReference>
<evidence type="ECO:0000313" key="4">
    <source>
        <dbReference type="Proteomes" id="UP000078287"/>
    </source>
</evidence>
<feature type="domain" description="DUF6754" evidence="2">
    <location>
        <begin position="7"/>
        <end position="247"/>
    </location>
</feature>
<protein>
    <recommendedName>
        <fullName evidence="2">DUF6754 domain-containing protein</fullName>
    </recommendedName>
</protein>
<accession>A0A178M658</accession>
<dbReference type="STRING" id="1707952.A6A03_17310"/>
<keyword evidence="1" id="KW-0812">Transmembrane</keyword>
<sequence>MGLPAIFFIIALAVVIALVWLHHARVLAGRLPVRRPLPALDALQAALARSAETGRAVHLAPGASTIGAGDGQRASTAELLAGLNVVRQASEQAAASGATIVVSSADAVAHLALRGAVRQSYRAVGQPQAFDPRQIELWAHADAMAYAAAVAARYHREPLEASVLAGAFDQEVLLAAEIGAQQQIPQVLGSTHPAALGVMAVTTPHVLVGEEIFAAEAYLTAAPAPQARLLTHDTLRTVVIWLLVLAFGYGVIRSLLGWPFLPGW</sequence>
<name>A0A178M658_9CHLR</name>
<keyword evidence="1" id="KW-0472">Membrane</keyword>
<proteinExistence type="predicted"/>
<dbReference type="EMBL" id="LWQS01000070">
    <property type="protein sequence ID" value="OAN44239.1"/>
    <property type="molecule type" value="Genomic_DNA"/>
</dbReference>
<organism evidence="3 4">
    <name type="scientific">Chloroflexus islandicus</name>
    <dbReference type="NCBI Taxonomy" id="1707952"/>
    <lineage>
        <taxon>Bacteria</taxon>
        <taxon>Bacillati</taxon>
        <taxon>Chloroflexota</taxon>
        <taxon>Chloroflexia</taxon>
        <taxon>Chloroflexales</taxon>
        <taxon>Chloroflexineae</taxon>
        <taxon>Chloroflexaceae</taxon>
        <taxon>Chloroflexus</taxon>
    </lineage>
</organism>
<evidence type="ECO:0000313" key="3">
    <source>
        <dbReference type="EMBL" id="OAN44239.1"/>
    </source>
</evidence>
<keyword evidence="4" id="KW-1185">Reference proteome</keyword>
<dbReference type="AlphaFoldDB" id="A0A178M658"/>
<reference evidence="3 4" key="1">
    <citation type="submission" date="2016-04" db="EMBL/GenBank/DDBJ databases">
        <title>Chloroflexus islandicus sp. nov., a thermophilic filamentous anoxygenic phototrophic bacterium from geyser Strokkur (Iceland).</title>
        <authorList>
            <person name="Gaisin V.A."/>
            <person name="Kalashnikov A.M."/>
            <person name="Sukhacheva M.V."/>
            <person name="Grouzdev D.S."/>
            <person name="Ivanov T.M."/>
            <person name="Kuznetsov B."/>
            <person name="Gorlenko V.M."/>
        </authorList>
    </citation>
    <scope>NUCLEOTIDE SEQUENCE [LARGE SCALE GENOMIC DNA]</scope>
    <source>
        <strain evidence="4">isl-2</strain>
    </source>
</reference>
<feature type="transmembrane region" description="Helical" evidence="1">
    <location>
        <begin position="238"/>
        <end position="261"/>
    </location>
</feature>
<evidence type="ECO:0000259" key="2">
    <source>
        <dbReference type="Pfam" id="PF20539"/>
    </source>
</evidence>
<evidence type="ECO:0000256" key="1">
    <source>
        <dbReference type="SAM" id="Phobius"/>
    </source>
</evidence>
<gene>
    <name evidence="3" type="ORF">A6A03_17310</name>
</gene>
<dbReference type="Pfam" id="PF20539">
    <property type="entry name" value="DUF6754"/>
    <property type="match status" value="1"/>
</dbReference>
<feature type="transmembrane region" description="Helical" evidence="1">
    <location>
        <begin position="6"/>
        <end position="28"/>
    </location>
</feature>
<keyword evidence="1" id="KW-1133">Transmembrane helix</keyword>
<dbReference type="Proteomes" id="UP000078287">
    <property type="component" value="Unassembled WGS sequence"/>
</dbReference>